<feature type="region of interest" description="Disordered" evidence="1">
    <location>
        <begin position="42"/>
        <end position="66"/>
    </location>
</feature>
<accession>A0ABQ5MLU6</accession>
<protein>
    <submittedName>
        <fullName evidence="2">Uncharacterized protein</fullName>
    </submittedName>
</protein>
<dbReference type="EMBL" id="BRVO01000003">
    <property type="protein sequence ID" value="GLB50344.1"/>
    <property type="molecule type" value="Genomic_DNA"/>
</dbReference>
<dbReference type="Proteomes" id="UP001143543">
    <property type="component" value="Unassembled WGS sequence"/>
</dbReference>
<evidence type="ECO:0000313" key="2">
    <source>
        <dbReference type="EMBL" id="GLB50344.1"/>
    </source>
</evidence>
<evidence type="ECO:0000256" key="1">
    <source>
        <dbReference type="SAM" id="MobiDB-lite"/>
    </source>
</evidence>
<organism evidence="2 3">
    <name type="scientific">Neptunitalea lumnitzerae</name>
    <dbReference type="NCBI Taxonomy" id="2965509"/>
    <lineage>
        <taxon>Bacteria</taxon>
        <taxon>Pseudomonadati</taxon>
        <taxon>Bacteroidota</taxon>
        <taxon>Flavobacteriia</taxon>
        <taxon>Flavobacteriales</taxon>
        <taxon>Flavobacteriaceae</taxon>
        <taxon>Neptunitalea</taxon>
    </lineage>
</organism>
<proteinExistence type="predicted"/>
<dbReference type="RefSeq" id="WP_281765970.1">
    <property type="nucleotide sequence ID" value="NZ_BRVO01000003.1"/>
</dbReference>
<gene>
    <name evidence="2" type="ORF">Y10_27120</name>
</gene>
<sequence length="66" mass="7290">MKTNSNENQELMTRKEALKKMGKFGKYAAVTALGTYIMLSPKKSQAQSPTEPGEGFKAPLLFPPEK</sequence>
<evidence type="ECO:0000313" key="3">
    <source>
        <dbReference type="Proteomes" id="UP001143543"/>
    </source>
</evidence>
<name>A0ABQ5MLU6_9FLAO</name>
<keyword evidence="3" id="KW-1185">Reference proteome</keyword>
<comment type="caution">
    <text evidence="2">The sequence shown here is derived from an EMBL/GenBank/DDBJ whole genome shotgun (WGS) entry which is preliminary data.</text>
</comment>
<reference evidence="2" key="1">
    <citation type="submission" date="2022-07" db="EMBL/GenBank/DDBJ databases">
        <title>Taxonomy of Novel Oxalotrophic and Methylotrophic Bacteria.</title>
        <authorList>
            <person name="Sahin N."/>
            <person name="Tani A."/>
        </authorList>
    </citation>
    <scope>NUCLEOTIDE SEQUENCE</scope>
    <source>
        <strain evidence="2">Y10</strain>
    </source>
</reference>